<evidence type="ECO:0000313" key="3">
    <source>
        <dbReference type="EMBL" id="QTD50601.1"/>
    </source>
</evidence>
<evidence type="ECO:0000256" key="1">
    <source>
        <dbReference type="SAM" id="Phobius"/>
    </source>
</evidence>
<feature type="domain" description="DUF3592" evidence="2">
    <location>
        <begin position="119"/>
        <end position="199"/>
    </location>
</feature>
<keyword evidence="4" id="KW-1185">Reference proteome</keyword>
<dbReference type="KEGG" id="scor:J3U87_33875"/>
<dbReference type="Proteomes" id="UP000663929">
    <property type="component" value="Chromosome"/>
</dbReference>
<evidence type="ECO:0000313" key="4">
    <source>
        <dbReference type="Proteomes" id="UP000663929"/>
    </source>
</evidence>
<evidence type="ECO:0000259" key="2">
    <source>
        <dbReference type="Pfam" id="PF12158"/>
    </source>
</evidence>
<dbReference type="EMBL" id="CP071793">
    <property type="protein sequence ID" value="QTD50601.1"/>
    <property type="molecule type" value="Genomic_DNA"/>
</dbReference>
<keyword evidence="1" id="KW-0472">Membrane</keyword>
<organism evidence="3 4">
    <name type="scientific">Sulfidibacter corallicola</name>
    <dbReference type="NCBI Taxonomy" id="2818388"/>
    <lineage>
        <taxon>Bacteria</taxon>
        <taxon>Pseudomonadati</taxon>
        <taxon>Acidobacteriota</taxon>
        <taxon>Holophagae</taxon>
        <taxon>Acanthopleuribacterales</taxon>
        <taxon>Acanthopleuribacteraceae</taxon>
        <taxon>Sulfidibacter</taxon>
    </lineage>
</organism>
<gene>
    <name evidence="3" type="ORF">J3U87_33875</name>
</gene>
<feature type="transmembrane region" description="Helical" evidence="1">
    <location>
        <begin position="82"/>
        <end position="101"/>
    </location>
</feature>
<name>A0A8A4TNX9_SULCO</name>
<proteinExistence type="predicted"/>
<sequence length="247" mass="28333">MVDEVPPDLADKMIDALASSDMAHALLLYHRVRGSDLETAWKVVAQMLRDLGEEPNASARHAIIREVKEVLTMDRRTRFKRFMGALALALLCCGFSGYVLLDKSARLKTSLQSLFWSSAQATVLEVRTHSTRKYEQQRQVDRHYQDLQYQYAVEGNLYTGYRGNLQYYPGLGDEPLKKGDPITVLYNPKTPGQSLYKRSIYRLVVTSLFNLGILGFGLLVAVFAFHRERRWRHLKRLDEQMGETTQS</sequence>
<dbReference type="RefSeq" id="WP_237380429.1">
    <property type="nucleotide sequence ID" value="NZ_CP071793.1"/>
</dbReference>
<dbReference type="InterPro" id="IPR021994">
    <property type="entry name" value="DUF3592"/>
</dbReference>
<dbReference type="Pfam" id="PF12158">
    <property type="entry name" value="DUF3592"/>
    <property type="match status" value="1"/>
</dbReference>
<protein>
    <submittedName>
        <fullName evidence="3">DUF3592 domain-containing protein</fullName>
    </submittedName>
</protein>
<dbReference type="AlphaFoldDB" id="A0A8A4TNX9"/>
<keyword evidence="1" id="KW-1133">Transmembrane helix</keyword>
<reference evidence="3" key="1">
    <citation type="submission" date="2021-03" db="EMBL/GenBank/DDBJ databases">
        <title>Acanthopleuribacteraceae sp. M133.</title>
        <authorList>
            <person name="Wang G."/>
        </authorList>
    </citation>
    <scope>NUCLEOTIDE SEQUENCE</scope>
    <source>
        <strain evidence="3">M133</strain>
    </source>
</reference>
<accession>A0A8A4TNX9</accession>
<keyword evidence="1" id="KW-0812">Transmembrane</keyword>
<feature type="transmembrane region" description="Helical" evidence="1">
    <location>
        <begin position="200"/>
        <end position="225"/>
    </location>
</feature>